<keyword evidence="3" id="KW-1185">Reference proteome</keyword>
<gene>
    <name evidence="2" type="ORF">VKT23_016275</name>
</gene>
<dbReference type="InterPro" id="IPR011011">
    <property type="entry name" value="Znf_FYVE_PHD"/>
</dbReference>
<proteinExistence type="predicted"/>
<organism evidence="2 3">
    <name type="scientific">Marasmiellus scandens</name>
    <dbReference type="NCBI Taxonomy" id="2682957"/>
    <lineage>
        <taxon>Eukaryota</taxon>
        <taxon>Fungi</taxon>
        <taxon>Dikarya</taxon>
        <taxon>Basidiomycota</taxon>
        <taxon>Agaricomycotina</taxon>
        <taxon>Agaricomycetes</taxon>
        <taxon>Agaricomycetidae</taxon>
        <taxon>Agaricales</taxon>
        <taxon>Marasmiineae</taxon>
        <taxon>Omphalotaceae</taxon>
        <taxon>Marasmiellus</taxon>
    </lineage>
</organism>
<evidence type="ECO:0000256" key="1">
    <source>
        <dbReference type="SAM" id="MobiDB-lite"/>
    </source>
</evidence>
<dbReference type="InterPro" id="IPR059179">
    <property type="entry name" value="MLKL-like_MCAfunc"/>
</dbReference>
<evidence type="ECO:0000313" key="3">
    <source>
        <dbReference type="Proteomes" id="UP001498398"/>
    </source>
</evidence>
<reference evidence="2 3" key="1">
    <citation type="submission" date="2024-01" db="EMBL/GenBank/DDBJ databases">
        <title>A draft genome for the cacao thread blight pathogen Marasmiellus scandens.</title>
        <authorList>
            <person name="Baruah I.K."/>
            <person name="Leung J."/>
            <person name="Bukari Y."/>
            <person name="Amoako-Attah I."/>
            <person name="Meinhardt L.W."/>
            <person name="Bailey B.A."/>
            <person name="Cohen S.P."/>
        </authorList>
    </citation>
    <scope>NUCLEOTIDE SEQUENCE [LARGE SCALE GENOMIC DNA]</scope>
    <source>
        <strain evidence="2 3">GH-19</strain>
    </source>
</reference>
<feature type="region of interest" description="Disordered" evidence="1">
    <location>
        <begin position="421"/>
        <end position="443"/>
    </location>
</feature>
<dbReference type="Gene3D" id="3.30.40.10">
    <property type="entry name" value="Zinc/RING finger domain, C3HC4 (zinc finger)"/>
    <property type="match status" value="1"/>
</dbReference>
<dbReference type="CDD" id="cd21037">
    <property type="entry name" value="MLKL_NTD"/>
    <property type="match status" value="1"/>
</dbReference>
<sequence length="793" mass="88460">MSFFPNTSHFSVHTLTINNIGGNQVTRNKTEHEIPSDGTEEDEFLIVESTPSISFLESIATSISSPSLKASRELILSLLRIVGRAEKNKDILINLVERAVQVTATIDDALRKGVEALTRSLEQALRCVEEDGRQSWIRDNVFSQRVALKAAILERDLDEVLAAFKIDKLASLQDVIGTERYRKRTSSVNTRTVAYEDIDPIDNLHMGPHYEVHSAKLDGQFVVLKVFHGSRADEHLRSALTFSRQFLNPNILRAAAASSPNSCVPFIVFDGSCQANTESRIASALTDSLSRSVRLGLTIVSGLSVCTFPDAVFTGSNCEKAGLDYLFMNDMPPSSFMEQALEIYITDNDIIKIGFGAVDLESGLDDDVVDDAADKEDRRWGMFNNLCRKTFGQASHLLHQDEGANREELEPAILEILDNFAPSRSTSGPSSSTTRLTEEPSSSSVKPRRELVWRVPTDRLTTVSAIARHYRRYLQVARIQDTQYPLRYLSAHAGRQSRIRHRCLGYKKEEISLTTTIDDSAVISRVTPSLHEICSVCGEIVDNGNFNCICGLEDDGFSATVKCSRCLTWGHLACADAQATFICELCQPACPVGEPSDDRSQAEEQQEYFDSLRTRHLEPNGLKLDSDEWRVNRQDIQRQDEQSVFMSAHRSGNSSVPFGRGQHSPSPEPDIVPENGSLPLLEVPQTIPGLREVTNARETLSQIFTPFRYLSARHRTLSGVSVEAVDGVADNTVERSPQVSVYSSLPPMTPPLPRNPFLVVQEWQQRNYEAEHRNRSQHRIQRPGVVFDVPQED</sequence>
<dbReference type="SUPFAM" id="SSF57903">
    <property type="entry name" value="FYVE/PHD zinc finger"/>
    <property type="match status" value="1"/>
</dbReference>
<dbReference type="Proteomes" id="UP001498398">
    <property type="component" value="Unassembled WGS sequence"/>
</dbReference>
<protein>
    <recommendedName>
        <fullName evidence="4">Zinc finger PHD-type domain-containing protein</fullName>
    </recommendedName>
</protein>
<feature type="region of interest" description="Disordered" evidence="1">
    <location>
        <begin position="769"/>
        <end position="793"/>
    </location>
</feature>
<name>A0ABR1IY81_9AGAR</name>
<dbReference type="EMBL" id="JBANRG010000060">
    <property type="protein sequence ID" value="KAK7441997.1"/>
    <property type="molecule type" value="Genomic_DNA"/>
</dbReference>
<comment type="caution">
    <text evidence="2">The sequence shown here is derived from an EMBL/GenBank/DDBJ whole genome shotgun (WGS) entry which is preliminary data.</text>
</comment>
<dbReference type="InterPro" id="IPR013083">
    <property type="entry name" value="Znf_RING/FYVE/PHD"/>
</dbReference>
<feature type="compositionally biased region" description="Low complexity" evidence="1">
    <location>
        <begin position="422"/>
        <end position="435"/>
    </location>
</feature>
<evidence type="ECO:0008006" key="4">
    <source>
        <dbReference type="Google" id="ProtNLM"/>
    </source>
</evidence>
<feature type="region of interest" description="Disordered" evidence="1">
    <location>
        <begin position="649"/>
        <end position="668"/>
    </location>
</feature>
<accession>A0ABR1IY81</accession>
<evidence type="ECO:0000313" key="2">
    <source>
        <dbReference type="EMBL" id="KAK7441997.1"/>
    </source>
</evidence>